<organism evidence="2 3">
    <name type="scientific">Phlebiopsis gigantea (strain 11061_1 CR5-6)</name>
    <name type="common">White-rot fungus</name>
    <name type="synonym">Peniophora gigantea</name>
    <dbReference type="NCBI Taxonomy" id="745531"/>
    <lineage>
        <taxon>Eukaryota</taxon>
        <taxon>Fungi</taxon>
        <taxon>Dikarya</taxon>
        <taxon>Basidiomycota</taxon>
        <taxon>Agaricomycotina</taxon>
        <taxon>Agaricomycetes</taxon>
        <taxon>Polyporales</taxon>
        <taxon>Phanerochaetaceae</taxon>
        <taxon>Phlebiopsis</taxon>
    </lineage>
</organism>
<feature type="region of interest" description="Disordered" evidence="1">
    <location>
        <begin position="1"/>
        <end position="64"/>
    </location>
</feature>
<name>A0A0C3S9A4_PHLG1</name>
<proteinExistence type="predicted"/>
<evidence type="ECO:0000313" key="2">
    <source>
        <dbReference type="EMBL" id="KIP06025.1"/>
    </source>
</evidence>
<evidence type="ECO:0000313" key="3">
    <source>
        <dbReference type="Proteomes" id="UP000053257"/>
    </source>
</evidence>
<accession>A0A0C3S9A4</accession>
<dbReference type="Proteomes" id="UP000053257">
    <property type="component" value="Unassembled WGS sequence"/>
</dbReference>
<dbReference type="HOGENOM" id="CLU_912495_0_0_1"/>
<dbReference type="AlphaFoldDB" id="A0A0C3S9A4"/>
<protein>
    <submittedName>
        <fullName evidence="2">Uncharacterized protein</fullName>
    </submittedName>
</protein>
<keyword evidence="3" id="KW-1185">Reference proteome</keyword>
<feature type="compositionally biased region" description="Basic and acidic residues" evidence="1">
    <location>
        <begin position="21"/>
        <end position="32"/>
    </location>
</feature>
<reference evidence="2 3" key="1">
    <citation type="journal article" date="2014" name="PLoS Genet.">
        <title>Analysis of the Phlebiopsis gigantea genome, transcriptome and secretome provides insight into its pioneer colonization strategies of wood.</title>
        <authorList>
            <person name="Hori C."/>
            <person name="Ishida T."/>
            <person name="Igarashi K."/>
            <person name="Samejima M."/>
            <person name="Suzuki H."/>
            <person name="Master E."/>
            <person name="Ferreira P."/>
            <person name="Ruiz-Duenas F.J."/>
            <person name="Held B."/>
            <person name="Canessa P."/>
            <person name="Larrondo L.F."/>
            <person name="Schmoll M."/>
            <person name="Druzhinina I.S."/>
            <person name="Kubicek C.P."/>
            <person name="Gaskell J.A."/>
            <person name="Kersten P."/>
            <person name="St John F."/>
            <person name="Glasner J."/>
            <person name="Sabat G."/>
            <person name="Splinter BonDurant S."/>
            <person name="Syed K."/>
            <person name="Yadav J."/>
            <person name="Mgbeahuruike A.C."/>
            <person name="Kovalchuk A."/>
            <person name="Asiegbu F.O."/>
            <person name="Lackner G."/>
            <person name="Hoffmeister D."/>
            <person name="Rencoret J."/>
            <person name="Gutierrez A."/>
            <person name="Sun H."/>
            <person name="Lindquist E."/>
            <person name="Barry K."/>
            <person name="Riley R."/>
            <person name="Grigoriev I.V."/>
            <person name="Henrissat B."/>
            <person name="Kues U."/>
            <person name="Berka R.M."/>
            <person name="Martinez A.T."/>
            <person name="Covert S.F."/>
            <person name="Blanchette R.A."/>
            <person name="Cullen D."/>
        </authorList>
    </citation>
    <scope>NUCLEOTIDE SEQUENCE [LARGE SCALE GENOMIC DNA]</scope>
    <source>
        <strain evidence="2 3">11061_1 CR5-6</strain>
    </source>
</reference>
<evidence type="ECO:0000256" key="1">
    <source>
        <dbReference type="SAM" id="MobiDB-lite"/>
    </source>
</evidence>
<sequence length="305" mass="33887">MRICRAHTTTTRRVPSAFSIERAHPSSSGDRHSVRRSSPAVTGASPPNRALSSPSVIHAPFGPPSNGSGRDKSFFFHRCPRPTLHPHPTRFSNIRFFKKVTAHRSGDQPRLCSRVEATGPRLPGLWHGVAQPVLRNCTQLNSSYRTMAIAPSEPSARAPDWLGQGKRLPSASLELRWTGHLLLGEPHVRAYTVIENLHASAASDNGWSAPYHSREEFSWLSRCSRHLDHDLTLLVVRLLSRMCLISMYCVRGVWRPIRSSSAVIEYNKGTKTSLLPSGAPAHRSIPACALRRRSTPRQTGHTICR</sequence>
<dbReference type="EMBL" id="KN840527">
    <property type="protein sequence ID" value="KIP06025.1"/>
    <property type="molecule type" value="Genomic_DNA"/>
</dbReference>
<gene>
    <name evidence="2" type="ORF">PHLGIDRAFT_477191</name>
</gene>